<accession>A0ABW1GPU1</accession>
<dbReference type="RefSeq" id="WP_344515662.1">
    <property type="nucleotide sequence ID" value="NZ_BAAATU010000034.1"/>
</dbReference>
<sequence length="60" mass="6303">MDAGEVLVSVRKYDSRPHWHHSMARLGEDGHGVRLGAAVGTVYGKGARGPVYPAAPACTS</sequence>
<organism evidence="1 2">
    <name type="scientific">Streptomyces pulveraceus</name>
    <dbReference type="NCBI Taxonomy" id="68258"/>
    <lineage>
        <taxon>Bacteria</taxon>
        <taxon>Bacillati</taxon>
        <taxon>Actinomycetota</taxon>
        <taxon>Actinomycetes</taxon>
        <taxon>Kitasatosporales</taxon>
        <taxon>Streptomycetaceae</taxon>
        <taxon>Streptomyces</taxon>
    </lineage>
</organism>
<evidence type="ECO:0000313" key="1">
    <source>
        <dbReference type="EMBL" id="MFC5916814.1"/>
    </source>
</evidence>
<dbReference type="EMBL" id="JBHSPU010000022">
    <property type="protein sequence ID" value="MFC5916814.1"/>
    <property type="molecule type" value="Genomic_DNA"/>
</dbReference>
<dbReference type="Proteomes" id="UP001596200">
    <property type="component" value="Unassembled WGS sequence"/>
</dbReference>
<proteinExistence type="predicted"/>
<name>A0ABW1GPU1_9ACTN</name>
<gene>
    <name evidence="1" type="ORF">ACFP1B_25810</name>
</gene>
<protein>
    <submittedName>
        <fullName evidence="1">Uncharacterized protein</fullName>
    </submittedName>
</protein>
<comment type="caution">
    <text evidence="1">The sequence shown here is derived from an EMBL/GenBank/DDBJ whole genome shotgun (WGS) entry which is preliminary data.</text>
</comment>
<keyword evidence="2" id="KW-1185">Reference proteome</keyword>
<evidence type="ECO:0000313" key="2">
    <source>
        <dbReference type="Proteomes" id="UP001596200"/>
    </source>
</evidence>
<reference evidence="2" key="1">
    <citation type="journal article" date="2019" name="Int. J. Syst. Evol. Microbiol.">
        <title>The Global Catalogue of Microorganisms (GCM) 10K type strain sequencing project: providing services to taxonomists for standard genome sequencing and annotation.</title>
        <authorList>
            <consortium name="The Broad Institute Genomics Platform"/>
            <consortium name="The Broad Institute Genome Sequencing Center for Infectious Disease"/>
            <person name="Wu L."/>
            <person name="Ma J."/>
        </authorList>
    </citation>
    <scope>NUCLEOTIDE SEQUENCE [LARGE SCALE GENOMIC DNA]</scope>
    <source>
        <strain evidence="2">JCM 4147</strain>
    </source>
</reference>